<dbReference type="OrthoDB" id="9801042at2"/>
<dbReference type="InterPro" id="IPR050203">
    <property type="entry name" value="Trp-tRNA_synthetase"/>
</dbReference>
<evidence type="ECO:0000256" key="10">
    <source>
        <dbReference type="RuleBase" id="RU363036"/>
    </source>
</evidence>
<proteinExistence type="inferred from homology"/>
<evidence type="ECO:0000313" key="12">
    <source>
        <dbReference type="Proteomes" id="UP000315343"/>
    </source>
</evidence>
<evidence type="ECO:0000256" key="6">
    <source>
        <dbReference type="ARBA" id="ARBA00022917"/>
    </source>
</evidence>
<evidence type="ECO:0000256" key="9">
    <source>
        <dbReference type="NCBIfam" id="TIGR00233"/>
    </source>
</evidence>
<evidence type="ECO:0000313" key="11">
    <source>
        <dbReference type="EMBL" id="TWH78171.1"/>
    </source>
</evidence>
<dbReference type="Proteomes" id="UP000315343">
    <property type="component" value="Unassembled WGS sequence"/>
</dbReference>
<dbReference type="InterPro" id="IPR014729">
    <property type="entry name" value="Rossmann-like_a/b/a_fold"/>
</dbReference>
<gene>
    <name evidence="11" type="ORF">LY60_03012</name>
</gene>
<evidence type="ECO:0000256" key="3">
    <source>
        <dbReference type="ARBA" id="ARBA00022598"/>
    </source>
</evidence>
<evidence type="ECO:0000256" key="1">
    <source>
        <dbReference type="ARBA" id="ARBA00005594"/>
    </source>
</evidence>
<comment type="caution">
    <text evidence="11">The sequence shown here is derived from an EMBL/GenBank/DDBJ whole genome shotgun (WGS) entry which is preliminary data.</text>
</comment>
<keyword evidence="6 10" id="KW-0648">Protein biosynthesis</keyword>
<dbReference type="InterPro" id="IPR002306">
    <property type="entry name" value="Trp-tRNA-ligase"/>
</dbReference>
<dbReference type="CDD" id="cd00806">
    <property type="entry name" value="TrpRS_core"/>
    <property type="match status" value="1"/>
</dbReference>
<evidence type="ECO:0000256" key="2">
    <source>
        <dbReference type="ARBA" id="ARBA00013161"/>
    </source>
</evidence>
<dbReference type="PANTHER" id="PTHR43766">
    <property type="entry name" value="TRYPTOPHAN--TRNA LIGASE, MITOCHONDRIAL"/>
    <property type="match status" value="1"/>
</dbReference>
<evidence type="ECO:0000256" key="8">
    <source>
        <dbReference type="ARBA" id="ARBA00049929"/>
    </source>
</evidence>
<organism evidence="11 12">
    <name type="scientific">Sedimentibacter saalensis</name>
    <dbReference type="NCBI Taxonomy" id="130788"/>
    <lineage>
        <taxon>Bacteria</taxon>
        <taxon>Bacillati</taxon>
        <taxon>Bacillota</taxon>
        <taxon>Tissierellia</taxon>
        <taxon>Sedimentibacter</taxon>
    </lineage>
</organism>
<protein>
    <recommendedName>
        <fullName evidence="2 9">Tryptophan--tRNA ligase</fullName>
        <ecNumber evidence="2 9">6.1.1.2</ecNumber>
    </recommendedName>
</protein>
<keyword evidence="3 10" id="KW-0436">Ligase</keyword>
<dbReference type="FunFam" id="1.10.240.10:FF:000005">
    <property type="entry name" value="Tryptophan--tRNA ligase"/>
    <property type="match status" value="1"/>
</dbReference>
<dbReference type="RefSeq" id="WP_145085478.1">
    <property type="nucleotide sequence ID" value="NZ_VLKH01000010.1"/>
</dbReference>
<dbReference type="Gene3D" id="1.10.240.10">
    <property type="entry name" value="Tyrosyl-Transfer RNA Synthetase"/>
    <property type="match status" value="1"/>
</dbReference>
<comment type="catalytic activity">
    <reaction evidence="8">
        <text>tRNA(Trp) + L-tryptophan + ATP = L-tryptophyl-tRNA(Trp) + AMP + diphosphate + H(+)</text>
        <dbReference type="Rhea" id="RHEA:24080"/>
        <dbReference type="Rhea" id="RHEA-COMP:9671"/>
        <dbReference type="Rhea" id="RHEA-COMP:9705"/>
        <dbReference type="ChEBI" id="CHEBI:15378"/>
        <dbReference type="ChEBI" id="CHEBI:30616"/>
        <dbReference type="ChEBI" id="CHEBI:33019"/>
        <dbReference type="ChEBI" id="CHEBI:57912"/>
        <dbReference type="ChEBI" id="CHEBI:78442"/>
        <dbReference type="ChEBI" id="CHEBI:78535"/>
        <dbReference type="ChEBI" id="CHEBI:456215"/>
        <dbReference type="EC" id="6.1.1.2"/>
    </reaction>
</comment>
<dbReference type="NCBIfam" id="TIGR00233">
    <property type="entry name" value="trpS"/>
    <property type="match status" value="1"/>
</dbReference>
<dbReference type="SUPFAM" id="SSF52374">
    <property type="entry name" value="Nucleotidylyl transferase"/>
    <property type="match status" value="1"/>
</dbReference>
<keyword evidence="7 10" id="KW-0030">Aminoacyl-tRNA synthetase</keyword>
<reference evidence="11 12" key="1">
    <citation type="submission" date="2019-07" db="EMBL/GenBank/DDBJ databases">
        <title>Genomic Encyclopedia of Type Strains, Phase I: the one thousand microbial genomes (KMG-I) project.</title>
        <authorList>
            <person name="Kyrpides N."/>
        </authorList>
    </citation>
    <scope>NUCLEOTIDE SEQUENCE [LARGE SCALE GENOMIC DNA]</scope>
    <source>
        <strain evidence="11 12">DSM 13558</strain>
    </source>
</reference>
<keyword evidence="12" id="KW-1185">Reference proteome</keyword>
<keyword evidence="5 10" id="KW-0067">ATP-binding</keyword>
<dbReference type="AlphaFoldDB" id="A0A562J4Q0"/>
<evidence type="ECO:0000256" key="7">
    <source>
        <dbReference type="ARBA" id="ARBA00023146"/>
    </source>
</evidence>
<dbReference type="GO" id="GO:0004830">
    <property type="term" value="F:tryptophan-tRNA ligase activity"/>
    <property type="evidence" value="ECO:0007669"/>
    <property type="project" value="UniProtKB-UniRule"/>
</dbReference>
<evidence type="ECO:0000256" key="4">
    <source>
        <dbReference type="ARBA" id="ARBA00022741"/>
    </source>
</evidence>
<sequence>MKRILTGDRTTGKLHLGHYVGSLQNRVKLQDEYDTFIILADIQALTTHFEQPELINKGIYDVAIDNLSVGLDPNKVTIFLQSKISAIAELTVFYSMLVSVNSLRHNPTIKTEAKQYGYDDLSYGFLGYPVSQTADITFCNADLVPVGEDQIPHIELGRKIVRRFNDLYGNGRVIIKEPQALISETPRLIGMDGNSKMGKSLGNAIYLSDTVEEVNKKVKSAVTDKNRISVKDKGNPEICTISKYHKAFNHEEYNNICEMCKNASIGCVACKNDLSKKINQLLEPFRERRAYYEENIKEVRDIILTGSQKANMIGNETVDVIKKAMSIHI</sequence>
<dbReference type="GO" id="GO:0006436">
    <property type="term" value="P:tryptophanyl-tRNA aminoacylation"/>
    <property type="evidence" value="ECO:0007669"/>
    <property type="project" value="UniProtKB-UniRule"/>
</dbReference>
<dbReference type="GO" id="GO:0005829">
    <property type="term" value="C:cytosol"/>
    <property type="evidence" value="ECO:0007669"/>
    <property type="project" value="TreeGrafter"/>
</dbReference>
<dbReference type="InterPro" id="IPR002305">
    <property type="entry name" value="aa-tRNA-synth_Ic"/>
</dbReference>
<comment type="similarity">
    <text evidence="1 10">Belongs to the class-I aminoacyl-tRNA synthetase family.</text>
</comment>
<accession>A0A562J4Q0</accession>
<dbReference type="PANTHER" id="PTHR43766:SF1">
    <property type="entry name" value="TRYPTOPHAN--TRNA LIGASE, MITOCHONDRIAL"/>
    <property type="match status" value="1"/>
</dbReference>
<dbReference type="Gene3D" id="3.40.50.620">
    <property type="entry name" value="HUPs"/>
    <property type="match status" value="1"/>
</dbReference>
<dbReference type="EC" id="6.1.1.2" evidence="2 9"/>
<dbReference type="EMBL" id="VLKH01000010">
    <property type="protein sequence ID" value="TWH78171.1"/>
    <property type="molecule type" value="Genomic_DNA"/>
</dbReference>
<dbReference type="PRINTS" id="PR01039">
    <property type="entry name" value="TRNASYNTHTRP"/>
</dbReference>
<name>A0A562J4Q0_9FIRM</name>
<dbReference type="GO" id="GO:0005524">
    <property type="term" value="F:ATP binding"/>
    <property type="evidence" value="ECO:0007669"/>
    <property type="project" value="UniProtKB-KW"/>
</dbReference>
<keyword evidence="4 10" id="KW-0547">Nucleotide-binding</keyword>
<dbReference type="Pfam" id="PF00579">
    <property type="entry name" value="tRNA-synt_1b"/>
    <property type="match status" value="1"/>
</dbReference>
<evidence type="ECO:0000256" key="5">
    <source>
        <dbReference type="ARBA" id="ARBA00022840"/>
    </source>
</evidence>